<dbReference type="InterPro" id="IPR020930">
    <property type="entry name" value="Ribosomal_uL5_bac-type"/>
</dbReference>
<comment type="caution">
    <text evidence="9">The sequence shown here is derived from an EMBL/GenBank/DDBJ whole genome shotgun (WGS) entry which is preliminary data.</text>
</comment>
<protein>
    <recommendedName>
        <fullName evidence="5">Large ribosomal subunit protein bL25</fullName>
    </recommendedName>
    <alternativeName>
        <fullName evidence="5">General stress protein CTC</fullName>
    </alternativeName>
</protein>
<dbReference type="CDD" id="cd00495">
    <property type="entry name" value="Ribosomal_L25_TL5_CTC"/>
    <property type="match status" value="1"/>
</dbReference>
<evidence type="ECO:0000259" key="8">
    <source>
        <dbReference type="Pfam" id="PF14693"/>
    </source>
</evidence>
<comment type="similarity">
    <text evidence="5">Belongs to the bacterial ribosomal protein bL25 family. CTC subfamily.</text>
</comment>
<dbReference type="GO" id="GO:0005840">
    <property type="term" value="C:ribosome"/>
    <property type="evidence" value="ECO:0007669"/>
    <property type="project" value="UniProtKB-KW"/>
</dbReference>
<dbReference type="Pfam" id="PF01386">
    <property type="entry name" value="Ribosomal_L25p"/>
    <property type="match status" value="1"/>
</dbReference>
<evidence type="ECO:0000256" key="1">
    <source>
        <dbReference type="ARBA" id="ARBA00022730"/>
    </source>
</evidence>
<dbReference type="NCBIfam" id="NF004133">
    <property type="entry name" value="PRK05618.2-4"/>
    <property type="match status" value="1"/>
</dbReference>
<evidence type="ECO:0000256" key="6">
    <source>
        <dbReference type="SAM" id="MobiDB-lite"/>
    </source>
</evidence>
<keyword evidence="4 5" id="KW-0687">Ribonucleoprotein</keyword>
<dbReference type="PANTHER" id="PTHR33284">
    <property type="entry name" value="RIBOSOMAL PROTEIN L25/GLN-TRNA SYNTHETASE, ANTI-CODON-BINDING DOMAIN-CONTAINING PROTEIN"/>
    <property type="match status" value="1"/>
</dbReference>
<comment type="subunit">
    <text evidence="5">Part of the 50S ribosomal subunit; part of the 5S rRNA/L5/L18/L25 subcomplex. Contacts the 5S rRNA. Binds to the 5S rRNA independently of L5 and L18.</text>
</comment>
<evidence type="ECO:0000313" key="10">
    <source>
        <dbReference type="Proteomes" id="UP001595817"/>
    </source>
</evidence>
<dbReference type="InterPro" id="IPR020057">
    <property type="entry name" value="Ribosomal_bL25_b-dom"/>
</dbReference>
<evidence type="ECO:0000259" key="7">
    <source>
        <dbReference type="Pfam" id="PF01386"/>
    </source>
</evidence>
<dbReference type="Gene3D" id="2.40.240.10">
    <property type="entry name" value="Ribosomal Protein L25, Chain P"/>
    <property type="match status" value="1"/>
</dbReference>
<dbReference type="PANTHER" id="PTHR33284:SF1">
    <property type="entry name" value="RIBOSOMAL PROTEIN L25_GLN-TRNA SYNTHETASE, ANTI-CODON-BINDING DOMAIN-CONTAINING PROTEIN"/>
    <property type="match status" value="1"/>
</dbReference>
<feature type="domain" description="Large ribosomal subunit protein bL25 beta" evidence="8">
    <location>
        <begin position="100"/>
        <end position="182"/>
    </location>
</feature>
<evidence type="ECO:0000256" key="4">
    <source>
        <dbReference type="ARBA" id="ARBA00023274"/>
    </source>
</evidence>
<comment type="function">
    <text evidence="5">This is one of the proteins that binds to the 5S RNA in the ribosome where it forms part of the central protuberance.</text>
</comment>
<organism evidence="9 10">
    <name type="scientific">Chungangia koreensis</name>
    <dbReference type="NCBI Taxonomy" id="752657"/>
    <lineage>
        <taxon>Bacteria</taxon>
        <taxon>Bacillati</taxon>
        <taxon>Bacillota</taxon>
        <taxon>Bacilli</taxon>
        <taxon>Lactobacillales</taxon>
        <taxon>Chungangia</taxon>
    </lineage>
</organism>
<keyword evidence="1 5" id="KW-0699">rRNA-binding</keyword>
<evidence type="ECO:0000313" key="9">
    <source>
        <dbReference type="EMBL" id="MFC4410258.1"/>
    </source>
</evidence>
<reference evidence="10" key="1">
    <citation type="journal article" date="2019" name="Int. J. Syst. Evol. Microbiol.">
        <title>The Global Catalogue of Microorganisms (GCM) 10K type strain sequencing project: providing services to taxonomists for standard genome sequencing and annotation.</title>
        <authorList>
            <consortium name="The Broad Institute Genomics Platform"/>
            <consortium name="The Broad Institute Genome Sequencing Center for Infectious Disease"/>
            <person name="Wu L."/>
            <person name="Ma J."/>
        </authorList>
    </citation>
    <scope>NUCLEOTIDE SEQUENCE [LARGE SCALE GENOMIC DNA]</scope>
    <source>
        <strain evidence="10">CCUG 59778</strain>
    </source>
</reference>
<accession>A0ABV8X2U9</accession>
<evidence type="ECO:0000256" key="3">
    <source>
        <dbReference type="ARBA" id="ARBA00022980"/>
    </source>
</evidence>
<keyword evidence="10" id="KW-1185">Reference proteome</keyword>
<keyword evidence="2 5" id="KW-0694">RNA-binding</keyword>
<dbReference type="Pfam" id="PF14693">
    <property type="entry name" value="Ribosomal_TL5_C"/>
    <property type="match status" value="1"/>
</dbReference>
<feature type="compositionally biased region" description="Acidic residues" evidence="6">
    <location>
        <begin position="186"/>
        <end position="205"/>
    </location>
</feature>
<dbReference type="SUPFAM" id="SSF50715">
    <property type="entry name" value="Ribosomal protein L25-like"/>
    <property type="match status" value="1"/>
</dbReference>
<proteinExistence type="inferred from homology"/>
<dbReference type="EMBL" id="JBHSEC010000012">
    <property type="protein sequence ID" value="MFC4410258.1"/>
    <property type="molecule type" value="Genomic_DNA"/>
</dbReference>
<sequence>MSTLTAKTREGKQQRSKLTELRNSGYIPGVVYGYQLEATAIAVPEKELMKAMKESGRNGVLTLNVDGNDVNVMLSDYQQDIMKGQITHADFLAVNMSNELEVKVVVTLTGESEGVKAGGILEQPNRELILKVKPSDVPESVEVDISGLQVGETLKVADIREKVKFQILDDDDLTLVTVSAPRVSEEESEDAGEEDEKADASGEAE</sequence>
<dbReference type="InterPro" id="IPR011035">
    <property type="entry name" value="Ribosomal_bL25/Gln-tRNA_synth"/>
</dbReference>
<dbReference type="InterPro" id="IPR037121">
    <property type="entry name" value="Ribosomal_bL25_C"/>
</dbReference>
<dbReference type="RefSeq" id="WP_378153897.1">
    <property type="nucleotide sequence ID" value="NZ_JBHSEC010000012.1"/>
</dbReference>
<gene>
    <name evidence="5" type="primary">rplY</name>
    <name evidence="5" type="synonym">ctc</name>
    <name evidence="9" type="ORF">ACFOZY_07385</name>
</gene>
<feature type="region of interest" description="Disordered" evidence="6">
    <location>
        <begin position="178"/>
        <end position="205"/>
    </location>
</feature>
<evidence type="ECO:0000256" key="5">
    <source>
        <dbReference type="HAMAP-Rule" id="MF_01334"/>
    </source>
</evidence>
<dbReference type="HAMAP" id="MF_01334">
    <property type="entry name" value="Ribosomal_bL25_CTC"/>
    <property type="match status" value="1"/>
</dbReference>
<dbReference type="InterPro" id="IPR020056">
    <property type="entry name" value="Rbsml_bL25/Gln-tRNA_synth_N"/>
</dbReference>
<dbReference type="InterPro" id="IPR029751">
    <property type="entry name" value="Ribosomal_L25_dom"/>
</dbReference>
<name>A0ABV8X2U9_9LACT</name>
<dbReference type="Proteomes" id="UP001595817">
    <property type="component" value="Unassembled WGS sequence"/>
</dbReference>
<dbReference type="InterPro" id="IPR001021">
    <property type="entry name" value="Ribosomal_bL25_long"/>
</dbReference>
<evidence type="ECO:0000256" key="2">
    <source>
        <dbReference type="ARBA" id="ARBA00022884"/>
    </source>
</evidence>
<feature type="domain" description="Large ribosomal subunit protein bL25 L25" evidence="7">
    <location>
        <begin position="4"/>
        <end position="91"/>
    </location>
</feature>
<keyword evidence="3 5" id="KW-0689">Ribosomal protein</keyword>
<dbReference type="Gene3D" id="2.170.120.20">
    <property type="entry name" value="Ribosomal protein L25, beta domain"/>
    <property type="match status" value="1"/>
</dbReference>
<dbReference type="NCBIfam" id="TIGR00731">
    <property type="entry name" value="bL25_bact_ctc"/>
    <property type="match status" value="1"/>
</dbReference>